<dbReference type="Gene3D" id="3.90.550.50">
    <property type="match status" value="1"/>
</dbReference>
<feature type="region of interest" description="Disordered" evidence="1">
    <location>
        <begin position="31"/>
        <end position="69"/>
    </location>
</feature>
<keyword evidence="4" id="KW-1185">Reference proteome</keyword>
<keyword evidence="2" id="KW-0812">Transmembrane</keyword>
<dbReference type="Proteomes" id="UP000237144">
    <property type="component" value="Unassembled WGS sequence"/>
</dbReference>
<evidence type="ECO:0000313" key="3">
    <source>
        <dbReference type="EMBL" id="POY75515.1"/>
    </source>
</evidence>
<evidence type="ECO:0000256" key="2">
    <source>
        <dbReference type="SAM" id="Phobius"/>
    </source>
</evidence>
<organism evidence="3 4">
    <name type="scientific">Rhodotorula taiwanensis</name>
    <dbReference type="NCBI Taxonomy" id="741276"/>
    <lineage>
        <taxon>Eukaryota</taxon>
        <taxon>Fungi</taxon>
        <taxon>Dikarya</taxon>
        <taxon>Basidiomycota</taxon>
        <taxon>Pucciniomycotina</taxon>
        <taxon>Microbotryomycetes</taxon>
        <taxon>Sporidiobolales</taxon>
        <taxon>Sporidiobolaceae</taxon>
        <taxon>Rhodotorula</taxon>
    </lineage>
</organism>
<keyword evidence="2" id="KW-1133">Transmembrane helix</keyword>
<feature type="transmembrane region" description="Helical" evidence="2">
    <location>
        <begin position="75"/>
        <end position="95"/>
    </location>
</feature>
<proteinExistence type="predicted"/>
<dbReference type="EMBL" id="PJQD01000014">
    <property type="protein sequence ID" value="POY75515.1"/>
    <property type="molecule type" value="Genomic_DNA"/>
</dbReference>
<gene>
    <name evidence="3" type="ORF">BMF94_1417</name>
</gene>
<dbReference type="Pfam" id="PF04646">
    <property type="entry name" value="DUF604"/>
    <property type="match status" value="1"/>
</dbReference>
<reference evidence="3 4" key="1">
    <citation type="journal article" date="2018" name="Front. Microbiol.">
        <title>Prospects for Fungal Bioremediation of Acidic Radioactive Waste Sites: Characterization and Genome Sequence of Rhodotorula taiwanensis MD1149.</title>
        <authorList>
            <person name="Tkavc R."/>
            <person name="Matrosova V.Y."/>
            <person name="Grichenko O.E."/>
            <person name="Gostincar C."/>
            <person name="Volpe R.P."/>
            <person name="Klimenkova P."/>
            <person name="Gaidamakova E.K."/>
            <person name="Zhou C.E."/>
            <person name="Stewart B.J."/>
            <person name="Lyman M.G."/>
            <person name="Malfatti S.A."/>
            <person name="Rubinfeld B."/>
            <person name="Courtot M."/>
            <person name="Singh J."/>
            <person name="Dalgard C.L."/>
            <person name="Hamilton T."/>
            <person name="Frey K.G."/>
            <person name="Gunde-Cimerman N."/>
            <person name="Dugan L."/>
            <person name="Daly M.J."/>
        </authorList>
    </citation>
    <scope>NUCLEOTIDE SEQUENCE [LARGE SCALE GENOMIC DNA]</scope>
    <source>
        <strain evidence="3 4">MD1149</strain>
    </source>
</reference>
<dbReference type="OrthoDB" id="2187549at2759"/>
<dbReference type="AlphaFoldDB" id="A0A2S5BFG5"/>
<dbReference type="STRING" id="741276.A0A2S5BFG5"/>
<evidence type="ECO:0000313" key="4">
    <source>
        <dbReference type="Proteomes" id="UP000237144"/>
    </source>
</evidence>
<name>A0A2S5BFG5_9BASI</name>
<comment type="caution">
    <text evidence="3">The sequence shown here is derived from an EMBL/GenBank/DDBJ whole genome shotgun (WGS) entry which is preliminary data.</text>
</comment>
<accession>A0A2S5BFG5</accession>
<evidence type="ECO:0008006" key="5">
    <source>
        <dbReference type="Google" id="ProtNLM"/>
    </source>
</evidence>
<evidence type="ECO:0000256" key="1">
    <source>
        <dbReference type="SAM" id="MobiDB-lite"/>
    </source>
</evidence>
<dbReference type="PANTHER" id="PTHR10811">
    <property type="entry name" value="FRINGE-RELATED"/>
    <property type="match status" value="1"/>
</dbReference>
<protein>
    <recommendedName>
        <fullName evidence="5">Glycosyltransferase family 31 protein</fullName>
    </recommendedName>
</protein>
<sequence>MLAESAGVVLDEVVLLKSPLLASPYVPQGEAAAPSTRLHSRRHTVKSSISKDQQPDRRPLTRPGARRNGRRRSRWGEVVLAAIGLCALGLFWRLFRRRDHHISFEDALPNGGSCELRGLLTRSVNGIDERHRIAIRVYPNSTPADDYVPANVVQPRLLHPQLSSQLANIFSHSPQALEPDLTRDGQCIRPVTHAIDVRPHAQVRSGPELFFALCTAPKRAEKYAEVWRHFMVSPGRAAPSRPPGCLVTDASGTGDTKGMARANDEFRRQGLGCIMRDTSRTGQRYELRVLGLVRDAWVESELRRWRDGARPIDWFIFGDDDTWWSDATLLRDLLAKQNPTEDHLFGTFSETRANFDYFGRIAYGGGGIVISRALLEKMQARIDECAIRFRDVAGGDGMITNCAALSADVPLNRIVEEVPALRQMDIQGDATGYLSDGTAPFHSLHHWSSWLTLMPGVSEVEAIKLLSAAAYVVGGNNFLRRWIFDGGAITWSLGYAVTVHRSALSADALTRVEWTWDGHEPRRPARPRLTEAEDKFTYFIVEVRELEPNLHLFRHTCSHPSVLEGLREIDIVWDARSLNPKASSGWGRRWFP</sequence>
<dbReference type="InterPro" id="IPR006740">
    <property type="entry name" value="DUF604"/>
</dbReference>
<keyword evidence="2" id="KW-0472">Membrane</keyword>